<keyword evidence="8 9" id="KW-0137">Centromere</keyword>
<dbReference type="GO" id="GO:0031262">
    <property type="term" value="C:Ndc80 complex"/>
    <property type="evidence" value="ECO:0007669"/>
    <property type="project" value="InterPro"/>
</dbReference>
<gene>
    <name evidence="12" type="ORF">GALMADRAFT_252669</name>
</gene>
<dbReference type="GO" id="GO:0007059">
    <property type="term" value="P:chromosome segregation"/>
    <property type="evidence" value="ECO:0007669"/>
    <property type="project" value="InterPro"/>
</dbReference>
<evidence type="ECO:0000256" key="8">
    <source>
        <dbReference type="ARBA" id="ARBA00023328"/>
    </source>
</evidence>
<comment type="similarity">
    <text evidence="1 9">Belongs to the SPC25 family.</text>
</comment>
<comment type="subcellular location">
    <subcellularLocation>
        <location evidence="9">Nucleus</location>
    </subcellularLocation>
    <subcellularLocation>
        <location evidence="9">Chromosome</location>
        <location evidence="9">Centromere</location>
        <location evidence="9">Kinetochore</location>
    </subcellularLocation>
</comment>
<evidence type="ECO:0000256" key="6">
    <source>
        <dbReference type="ARBA" id="ARBA00023054"/>
    </source>
</evidence>
<dbReference type="AlphaFoldDB" id="A0A067T0K3"/>
<keyword evidence="6 10" id="KW-0175">Coiled coil</keyword>
<sequence length="249" mass="28670">MSHSLRLPQIDLAAILSQQHPSIDLRVQTYDNSTRNFLKALTNYKNRAITTISERRKHQASEKKKVAERIHTVEIETNQCKLKEIDLVAQLEREKEERKDAELSAAAFKRQLATLRDKCASVDTDIEQYRALTQNLRREKNKERSLLSSHSSHISPELRSCEERLSCAIEGVEKDRLLVRFLRVDPTEPQREASFVIDISSQTFKVITSSPHLPSMPILVNNLNDSQDIYAFIRDTRAAYQLLLDTTAR</sequence>
<keyword evidence="5 9" id="KW-0995">Kinetochore</keyword>
<dbReference type="HOGENOM" id="CLU_093947_0_0_1"/>
<evidence type="ECO:0000256" key="1">
    <source>
        <dbReference type="ARBA" id="ARBA00006379"/>
    </source>
</evidence>
<dbReference type="Proteomes" id="UP000027222">
    <property type="component" value="Unassembled WGS sequence"/>
</dbReference>
<dbReference type="InterPro" id="IPR045143">
    <property type="entry name" value="Spc25"/>
</dbReference>
<comment type="subunit">
    <text evidence="9">Component of the NDC80 complex.</text>
</comment>
<keyword evidence="7 9" id="KW-0131">Cell cycle</keyword>
<evidence type="ECO:0000259" key="11">
    <source>
        <dbReference type="Pfam" id="PF08234"/>
    </source>
</evidence>
<protein>
    <recommendedName>
        <fullName evidence="9">Kinetochore protein SPC25</fullName>
    </recommendedName>
</protein>
<comment type="function">
    <text evidence="9">Acts as a component of the essential kinetochore-associated NDC80 complex, which is required for chromosome segregation and spindle checkpoint activity.</text>
</comment>
<feature type="domain" description="Chromosome segregation protein Spc25 C-terminal" evidence="11">
    <location>
        <begin position="172"/>
        <end position="240"/>
    </location>
</feature>
<organism evidence="12 13">
    <name type="scientific">Galerina marginata (strain CBS 339.88)</name>
    <dbReference type="NCBI Taxonomy" id="685588"/>
    <lineage>
        <taxon>Eukaryota</taxon>
        <taxon>Fungi</taxon>
        <taxon>Dikarya</taxon>
        <taxon>Basidiomycota</taxon>
        <taxon>Agaricomycotina</taxon>
        <taxon>Agaricomycetes</taxon>
        <taxon>Agaricomycetidae</taxon>
        <taxon>Agaricales</taxon>
        <taxon>Agaricineae</taxon>
        <taxon>Strophariaceae</taxon>
        <taxon>Galerina</taxon>
    </lineage>
</organism>
<evidence type="ECO:0000256" key="9">
    <source>
        <dbReference type="RuleBase" id="RU367150"/>
    </source>
</evidence>
<evidence type="ECO:0000256" key="10">
    <source>
        <dbReference type="SAM" id="Coils"/>
    </source>
</evidence>
<dbReference type="CDD" id="cd23784">
    <property type="entry name" value="RWD_Spc25"/>
    <property type="match status" value="1"/>
</dbReference>
<proteinExistence type="inferred from homology"/>
<keyword evidence="3 9" id="KW-0132">Cell division</keyword>
<keyword evidence="9" id="KW-0539">Nucleus</keyword>
<dbReference type="Pfam" id="PF08234">
    <property type="entry name" value="Spindle_Spc25"/>
    <property type="match status" value="1"/>
</dbReference>
<reference evidence="13" key="1">
    <citation type="journal article" date="2014" name="Proc. Natl. Acad. Sci. U.S.A.">
        <title>Extensive sampling of basidiomycete genomes demonstrates inadequacy of the white-rot/brown-rot paradigm for wood decay fungi.</title>
        <authorList>
            <person name="Riley R."/>
            <person name="Salamov A.A."/>
            <person name="Brown D.W."/>
            <person name="Nagy L.G."/>
            <person name="Floudas D."/>
            <person name="Held B.W."/>
            <person name="Levasseur A."/>
            <person name="Lombard V."/>
            <person name="Morin E."/>
            <person name="Otillar R."/>
            <person name="Lindquist E.A."/>
            <person name="Sun H."/>
            <person name="LaButti K.M."/>
            <person name="Schmutz J."/>
            <person name="Jabbour D."/>
            <person name="Luo H."/>
            <person name="Baker S.E."/>
            <person name="Pisabarro A.G."/>
            <person name="Walton J.D."/>
            <person name="Blanchette R.A."/>
            <person name="Henrissat B."/>
            <person name="Martin F."/>
            <person name="Cullen D."/>
            <person name="Hibbett D.S."/>
            <person name="Grigoriev I.V."/>
        </authorList>
    </citation>
    <scope>NUCLEOTIDE SEQUENCE [LARGE SCALE GENOMIC DNA]</scope>
    <source>
        <strain evidence="13">CBS 339.88</strain>
    </source>
</reference>
<dbReference type="EMBL" id="KL142388">
    <property type="protein sequence ID" value="KDR72538.1"/>
    <property type="molecule type" value="Genomic_DNA"/>
</dbReference>
<evidence type="ECO:0000256" key="7">
    <source>
        <dbReference type="ARBA" id="ARBA00023306"/>
    </source>
</evidence>
<accession>A0A067T0K3</accession>
<dbReference type="InterPro" id="IPR013255">
    <property type="entry name" value="Spc25_C"/>
</dbReference>
<keyword evidence="2 9" id="KW-0158">Chromosome</keyword>
<dbReference type="Gene3D" id="3.30.457.50">
    <property type="entry name" value="Chromosome segregation protein Spc25"/>
    <property type="match status" value="1"/>
</dbReference>
<evidence type="ECO:0000256" key="5">
    <source>
        <dbReference type="ARBA" id="ARBA00022838"/>
    </source>
</evidence>
<name>A0A067T0K3_GALM3</name>
<evidence type="ECO:0000313" key="13">
    <source>
        <dbReference type="Proteomes" id="UP000027222"/>
    </source>
</evidence>
<keyword evidence="4 9" id="KW-0498">Mitosis</keyword>
<dbReference type="STRING" id="685588.A0A067T0K3"/>
<evidence type="ECO:0000313" key="12">
    <source>
        <dbReference type="EMBL" id="KDR72538.1"/>
    </source>
</evidence>
<dbReference type="PANTHER" id="PTHR14281">
    <property type="entry name" value="KINETOCHORE PROTEIN SPC25-RELATED"/>
    <property type="match status" value="1"/>
</dbReference>
<evidence type="ECO:0000256" key="4">
    <source>
        <dbReference type="ARBA" id="ARBA00022776"/>
    </source>
</evidence>
<keyword evidence="13" id="KW-1185">Reference proteome</keyword>
<feature type="coiled-coil region" evidence="10">
    <location>
        <begin position="91"/>
        <end position="146"/>
    </location>
</feature>
<evidence type="ECO:0000256" key="2">
    <source>
        <dbReference type="ARBA" id="ARBA00022454"/>
    </source>
</evidence>
<dbReference type="OrthoDB" id="4056921at2759"/>
<dbReference type="GO" id="GO:0051301">
    <property type="term" value="P:cell division"/>
    <property type="evidence" value="ECO:0007669"/>
    <property type="project" value="UniProtKB-UniRule"/>
</dbReference>
<dbReference type="PANTHER" id="PTHR14281:SF0">
    <property type="entry name" value="KINETOCHORE PROTEIN SPC25"/>
    <property type="match status" value="1"/>
</dbReference>
<dbReference type="GO" id="GO:0005634">
    <property type="term" value="C:nucleus"/>
    <property type="evidence" value="ECO:0007669"/>
    <property type="project" value="UniProtKB-SubCell"/>
</dbReference>
<evidence type="ECO:0000256" key="3">
    <source>
        <dbReference type="ARBA" id="ARBA00022618"/>
    </source>
</evidence>